<keyword evidence="1" id="KW-0472">Membrane</keyword>
<keyword evidence="3" id="KW-1185">Reference proteome</keyword>
<reference evidence="3" key="1">
    <citation type="submission" date="2011-04" db="EMBL/GenBank/DDBJ databases">
        <title>The complete genome of Treponema brennaborense DSM 12168.</title>
        <authorList>
            <person name="Lucas S."/>
            <person name="Han J."/>
            <person name="Lapidus A."/>
            <person name="Bruce D."/>
            <person name="Goodwin L."/>
            <person name="Pitluck S."/>
            <person name="Peters L."/>
            <person name="Kyrpides N."/>
            <person name="Mavromatis K."/>
            <person name="Ivanova N."/>
            <person name="Mikhailova N."/>
            <person name="Pagani I."/>
            <person name="Teshima H."/>
            <person name="Detter J.C."/>
            <person name="Tapia R."/>
            <person name="Han C."/>
            <person name="Land M."/>
            <person name="Hauser L."/>
            <person name="Markowitz V."/>
            <person name="Cheng J.-F."/>
            <person name="Hugenholtz P."/>
            <person name="Woyke T."/>
            <person name="Wu D."/>
            <person name="Gronow S."/>
            <person name="Wellnitz S."/>
            <person name="Brambilla E."/>
            <person name="Klenk H.-P."/>
            <person name="Eisen J.A."/>
        </authorList>
    </citation>
    <scope>NUCLEOTIDE SEQUENCE [LARGE SCALE GENOMIC DNA]</scope>
    <source>
        <strain evidence="3">DSM 12168 / CIP 105900 / DD5/3</strain>
    </source>
</reference>
<keyword evidence="1" id="KW-0812">Transmembrane</keyword>
<sequence>MRIVPNGGRPRVPDFYQQNVRFALPDTILIRMKYLSIILYVCAAFSAVFPYAGCGNPLISSGSDGTASETAAFELPCYPADTHPELKGWLVTLPDGGQLKTVRLNAEAKRFIAAVPKNVPVPVRAYPVTEHDGTALVFFYPAGCIYPSSVRMTWQDGFAADLFQALLTGSDDPDRTRRYGSFFNWTRLTYEISRIADGSEADGDPWLIDRNRIVSGIAAASFSVRSIRYPGVQTASVPESALPTNGPRPLRIYSRYVPRSYPVSAEPDGRTAVLIAADGREPDAFLCGKTVLYYLPAIKTENSGLVITGIERYTDIR</sequence>
<dbReference type="STRING" id="906968.Trebr_0827"/>
<protein>
    <submittedName>
        <fullName evidence="2">Uncharacterized protein</fullName>
    </submittedName>
</protein>
<dbReference type="eggNOG" id="ENOG5031CSH">
    <property type="taxonomic scope" value="Bacteria"/>
</dbReference>
<dbReference type="Proteomes" id="UP000006546">
    <property type="component" value="Chromosome"/>
</dbReference>
<feature type="transmembrane region" description="Helical" evidence="1">
    <location>
        <begin position="34"/>
        <end position="53"/>
    </location>
</feature>
<dbReference type="KEGG" id="tbe:Trebr_0827"/>
<dbReference type="EMBL" id="CP002696">
    <property type="protein sequence ID" value="AEE16263.1"/>
    <property type="molecule type" value="Genomic_DNA"/>
</dbReference>
<evidence type="ECO:0000256" key="1">
    <source>
        <dbReference type="SAM" id="Phobius"/>
    </source>
</evidence>
<dbReference type="HOGENOM" id="CLU_876993_0_0_12"/>
<dbReference type="AlphaFoldDB" id="F4LIT8"/>
<organism evidence="2 3">
    <name type="scientific">Treponema brennaborense (strain DSM 12168 / CIP 105900 / DD5/3)</name>
    <dbReference type="NCBI Taxonomy" id="906968"/>
    <lineage>
        <taxon>Bacteria</taxon>
        <taxon>Pseudomonadati</taxon>
        <taxon>Spirochaetota</taxon>
        <taxon>Spirochaetia</taxon>
        <taxon>Spirochaetales</taxon>
        <taxon>Treponemataceae</taxon>
        <taxon>Treponema</taxon>
    </lineage>
</organism>
<evidence type="ECO:0000313" key="3">
    <source>
        <dbReference type="Proteomes" id="UP000006546"/>
    </source>
</evidence>
<name>F4LIT8_TREBD</name>
<proteinExistence type="predicted"/>
<keyword evidence="1" id="KW-1133">Transmembrane helix</keyword>
<gene>
    <name evidence="2" type="ordered locus">Trebr_0827</name>
</gene>
<evidence type="ECO:0000313" key="2">
    <source>
        <dbReference type="EMBL" id="AEE16263.1"/>
    </source>
</evidence>
<accession>F4LIT8</accession>